<dbReference type="InterPro" id="IPR052159">
    <property type="entry name" value="Competence_DNA_uptake"/>
</dbReference>
<gene>
    <name evidence="9" type="ORF">KQI75_01880</name>
</gene>
<reference evidence="9 10" key="1">
    <citation type="submission" date="2021-06" db="EMBL/GenBank/DDBJ databases">
        <authorList>
            <person name="Sun Q."/>
            <person name="Li D."/>
        </authorList>
    </citation>
    <scope>NUCLEOTIDE SEQUENCE [LARGE SCALE GENOMIC DNA]</scope>
    <source>
        <strain evidence="9 10">MSJd-7</strain>
    </source>
</reference>
<keyword evidence="5 6" id="KW-0472">Membrane</keyword>
<keyword evidence="3 6" id="KW-0812">Transmembrane</keyword>
<comment type="caution">
    <text evidence="9">The sequence shown here is derived from an EMBL/GenBank/DDBJ whole genome shotgun (WGS) entry which is preliminary data.</text>
</comment>
<feature type="transmembrane region" description="Helical" evidence="6">
    <location>
        <begin position="238"/>
        <end position="257"/>
    </location>
</feature>
<organism evidence="9 10">
    <name type="scientific">Butyricicoccus intestinisimiae</name>
    <dbReference type="NCBI Taxonomy" id="2841509"/>
    <lineage>
        <taxon>Bacteria</taxon>
        <taxon>Bacillati</taxon>
        <taxon>Bacillota</taxon>
        <taxon>Clostridia</taxon>
        <taxon>Eubacteriales</taxon>
        <taxon>Butyricicoccaceae</taxon>
        <taxon>Butyricicoccus</taxon>
    </lineage>
</organism>
<feature type="domain" description="DUF4131" evidence="8">
    <location>
        <begin position="25"/>
        <end position="167"/>
    </location>
</feature>
<dbReference type="Pfam" id="PF03772">
    <property type="entry name" value="Competence"/>
    <property type="match status" value="1"/>
</dbReference>
<evidence type="ECO:0000313" key="10">
    <source>
        <dbReference type="Proteomes" id="UP000783588"/>
    </source>
</evidence>
<sequence length="742" mass="82508">MKRPVIWFSAAFAAGVALALRSFSLPWVLALTLLAGCFLFGWKWSAFRPACVLFAGVLSGLCYTQAYHAVIQAPCAALDGTSKSMIVEVTDFPKQYDTGQRVEIRVIGSRIGCPLNFRTLAYLPKTEQDIKPGDELTATFDFYIPNQTQGFDRASYYRSQGYAILAHVNEEFGMVVTAPSHRPLRYYPKAFAQTLRAVYMQHGTERQAALWRALTTGDRTALTTTDTDHLRRAGLSHVIALSGLHVGFLISMLLLLLGRKIGTYLGIPVLLAFYLMVGWSPSVVRACVMYGLILLAFALRKEYDSVNALFFALLLILLVLPDALLSVSLQLSFTSTLGILCFAWKYQHIFSVPKRIPRRLKKVYRGVMGSLGCSVSSAALTTPFLLYHFGYLSVFSIFSNLLALWAISLLFPLLFLGGVLGIISAPLASIVLKPAAWLTDYVYQIGDFFAAIPFGVLYCENTVDFLLSVLVSILMILMLWLANKRVLGICTPMITAVLIGVSLSRSNAAWDDWTVTVLSEGNGQAILVSCGDELALIDCSATGYHDAVEDIKQYMDWNNQQNIDLFILTSVDKSAARNASELLQEVPVDMVILPEENREKNAVYPKFMKILREQNIPYDKTAPQNELQVGDPVLGLSVLGRTERKLVVRMQSEQHNIVTVRALTQKMLLELTEQYPLACDTLLVAGSFTKDADKMHEILRRICPNQLVIENGWNSKESYDGIPASNPYVSGTIIWKTVREEE</sequence>
<feature type="transmembrane region" description="Helical" evidence="6">
    <location>
        <begin position="305"/>
        <end position="321"/>
    </location>
</feature>
<dbReference type="RefSeq" id="WP_216468987.1">
    <property type="nucleotide sequence ID" value="NZ_JAHLQI010000001.1"/>
</dbReference>
<dbReference type="InterPro" id="IPR025405">
    <property type="entry name" value="DUF4131"/>
</dbReference>
<feature type="transmembrane region" description="Helical" evidence="6">
    <location>
        <begin position="441"/>
        <end position="459"/>
    </location>
</feature>
<evidence type="ECO:0000259" key="7">
    <source>
        <dbReference type="Pfam" id="PF03772"/>
    </source>
</evidence>
<feature type="domain" description="ComEC/Rec2-related protein" evidence="7">
    <location>
        <begin position="214"/>
        <end position="482"/>
    </location>
</feature>
<comment type="subcellular location">
    <subcellularLocation>
        <location evidence="1">Cell membrane</location>
        <topology evidence="1">Multi-pass membrane protein</topology>
    </subcellularLocation>
</comment>
<dbReference type="PANTHER" id="PTHR30619:SF1">
    <property type="entry name" value="RECOMBINATION PROTEIN 2"/>
    <property type="match status" value="1"/>
</dbReference>
<dbReference type="EMBL" id="JAHLQI010000001">
    <property type="protein sequence ID" value="MBU5489388.1"/>
    <property type="molecule type" value="Genomic_DNA"/>
</dbReference>
<name>A0ABS6EPH2_9FIRM</name>
<dbReference type="Proteomes" id="UP000783588">
    <property type="component" value="Unassembled WGS sequence"/>
</dbReference>
<feature type="transmembrane region" description="Helical" evidence="6">
    <location>
        <begin position="402"/>
        <end position="429"/>
    </location>
</feature>
<evidence type="ECO:0000256" key="2">
    <source>
        <dbReference type="ARBA" id="ARBA00022475"/>
    </source>
</evidence>
<dbReference type="NCBIfam" id="TIGR00360">
    <property type="entry name" value="ComEC_N-term"/>
    <property type="match status" value="1"/>
</dbReference>
<evidence type="ECO:0000259" key="8">
    <source>
        <dbReference type="Pfam" id="PF13567"/>
    </source>
</evidence>
<dbReference type="InterPro" id="IPR004477">
    <property type="entry name" value="ComEC_N"/>
</dbReference>
<evidence type="ECO:0000256" key="6">
    <source>
        <dbReference type="SAM" id="Phobius"/>
    </source>
</evidence>
<protein>
    <submittedName>
        <fullName evidence="9">ComEC/Rec2 family competence protein</fullName>
    </submittedName>
</protein>
<keyword evidence="4 6" id="KW-1133">Transmembrane helix</keyword>
<evidence type="ECO:0000256" key="4">
    <source>
        <dbReference type="ARBA" id="ARBA00022989"/>
    </source>
</evidence>
<feature type="transmembrane region" description="Helical" evidence="6">
    <location>
        <begin position="465"/>
        <end position="483"/>
    </location>
</feature>
<dbReference type="Pfam" id="PF13567">
    <property type="entry name" value="DUF4131"/>
    <property type="match status" value="1"/>
</dbReference>
<evidence type="ECO:0000256" key="5">
    <source>
        <dbReference type="ARBA" id="ARBA00023136"/>
    </source>
</evidence>
<evidence type="ECO:0000256" key="3">
    <source>
        <dbReference type="ARBA" id="ARBA00022692"/>
    </source>
</evidence>
<evidence type="ECO:0000256" key="1">
    <source>
        <dbReference type="ARBA" id="ARBA00004651"/>
    </source>
</evidence>
<dbReference type="PANTHER" id="PTHR30619">
    <property type="entry name" value="DNA INTERNALIZATION/COMPETENCE PROTEIN COMEC/REC2"/>
    <property type="match status" value="1"/>
</dbReference>
<keyword evidence="2" id="KW-1003">Cell membrane</keyword>
<accession>A0ABS6EPH2</accession>
<evidence type="ECO:0000313" key="9">
    <source>
        <dbReference type="EMBL" id="MBU5489388.1"/>
    </source>
</evidence>
<proteinExistence type="predicted"/>
<keyword evidence="10" id="KW-1185">Reference proteome</keyword>
<feature type="transmembrane region" description="Helical" evidence="6">
    <location>
        <begin position="269"/>
        <end position="298"/>
    </location>
</feature>